<evidence type="ECO:0000256" key="5">
    <source>
        <dbReference type="ARBA" id="ARBA00022842"/>
    </source>
</evidence>
<feature type="region of interest" description="Disordered" evidence="10">
    <location>
        <begin position="1"/>
        <end position="36"/>
    </location>
</feature>
<keyword evidence="2 12" id="KW-0808">Transferase</keyword>
<evidence type="ECO:0000256" key="10">
    <source>
        <dbReference type="SAM" id="MobiDB-lite"/>
    </source>
</evidence>
<dbReference type="InterPro" id="IPR013597">
    <property type="entry name" value="Mat_intron_G2"/>
</dbReference>
<evidence type="ECO:0000256" key="6">
    <source>
        <dbReference type="ARBA" id="ARBA00022918"/>
    </source>
</evidence>
<evidence type="ECO:0000256" key="7">
    <source>
        <dbReference type="ARBA" id="ARBA00023118"/>
    </source>
</evidence>
<gene>
    <name evidence="13" type="primary">ltrA</name>
    <name evidence="13" type="ORF">C4A13_02214</name>
    <name evidence="12" type="ORF">KJE03_03135</name>
</gene>
<accession>A0A370V7W9</accession>
<dbReference type="EMBL" id="JAHCRT010000001">
    <property type="protein sequence ID" value="MDQ9292482.1"/>
    <property type="molecule type" value="Genomic_DNA"/>
</dbReference>
<reference evidence="12 15" key="2">
    <citation type="submission" date="2021-05" db="EMBL/GenBank/DDBJ databases">
        <title>Genome sequence of E. marmotae isolates.</title>
        <authorList>
            <person name="Binsker U."/>
            <person name="Hammerl J.A."/>
        </authorList>
    </citation>
    <scope>NUCLEOTIDE SEQUENCE [LARGE SCALE GENOMIC DNA]</scope>
    <source>
        <strain evidence="12 15">21-MO00586</strain>
    </source>
</reference>
<evidence type="ECO:0000313" key="14">
    <source>
        <dbReference type="Proteomes" id="UP000254454"/>
    </source>
</evidence>
<keyword evidence="4" id="KW-0479">Metal-binding</keyword>
<evidence type="ECO:0000256" key="2">
    <source>
        <dbReference type="ARBA" id="ARBA00022679"/>
    </source>
</evidence>
<comment type="caution">
    <text evidence="13">The sequence shown here is derived from an EMBL/GenBank/DDBJ whole genome shotgun (WGS) entry which is preliminary data.</text>
</comment>
<keyword evidence="15" id="KW-1185">Reference proteome</keyword>
<dbReference type="PANTHER" id="PTHR34047">
    <property type="entry name" value="NUCLEAR INTRON MATURASE 1, MITOCHONDRIAL-RELATED"/>
    <property type="match status" value="1"/>
</dbReference>
<evidence type="ECO:0000313" key="13">
    <source>
        <dbReference type="EMBL" id="RDR27464.1"/>
    </source>
</evidence>
<dbReference type="CDD" id="cd01651">
    <property type="entry name" value="RT_G2_intron"/>
    <property type="match status" value="1"/>
</dbReference>
<comment type="catalytic activity">
    <reaction evidence="9">
        <text>DNA(n) + a 2'-deoxyribonucleoside 5'-triphosphate = DNA(n+1) + diphosphate</text>
        <dbReference type="Rhea" id="RHEA:22508"/>
        <dbReference type="Rhea" id="RHEA-COMP:17339"/>
        <dbReference type="Rhea" id="RHEA-COMP:17340"/>
        <dbReference type="ChEBI" id="CHEBI:33019"/>
        <dbReference type="ChEBI" id="CHEBI:61560"/>
        <dbReference type="ChEBI" id="CHEBI:173112"/>
        <dbReference type="EC" id="2.7.7.49"/>
    </reaction>
</comment>
<dbReference type="Proteomes" id="UP001235723">
    <property type="component" value="Unassembled WGS sequence"/>
</dbReference>
<dbReference type="RefSeq" id="WP_061090506.1">
    <property type="nucleotide sequence ID" value="NZ_ADKG01000009.1"/>
</dbReference>
<evidence type="ECO:0000313" key="12">
    <source>
        <dbReference type="EMBL" id="MDQ9292482.1"/>
    </source>
</evidence>
<dbReference type="InterPro" id="IPR043502">
    <property type="entry name" value="DNA/RNA_pol_sf"/>
</dbReference>
<feature type="compositionally biased region" description="Basic and acidic residues" evidence="10">
    <location>
        <begin position="1"/>
        <end position="16"/>
    </location>
</feature>
<dbReference type="InterPro" id="IPR043128">
    <property type="entry name" value="Rev_trsase/Diguanyl_cyclase"/>
</dbReference>
<feature type="domain" description="Reverse transcriptase" evidence="11">
    <location>
        <begin position="88"/>
        <end position="314"/>
    </location>
</feature>
<dbReference type="NCBIfam" id="TIGR04416">
    <property type="entry name" value="group_II_RT_mat"/>
    <property type="match status" value="1"/>
</dbReference>
<dbReference type="PROSITE" id="PS50878">
    <property type="entry name" value="RT_POL"/>
    <property type="match status" value="1"/>
</dbReference>
<dbReference type="InterPro" id="IPR030931">
    <property type="entry name" value="Group_II_RT_mat"/>
</dbReference>
<evidence type="ECO:0000256" key="3">
    <source>
        <dbReference type="ARBA" id="ARBA00022695"/>
    </source>
</evidence>
<organism evidence="13 14">
    <name type="scientific">Escherichia marmotae</name>
    <dbReference type="NCBI Taxonomy" id="1499973"/>
    <lineage>
        <taxon>Bacteria</taxon>
        <taxon>Pseudomonadati</taxon>
        <taxon>Pseudomonadota</taxon>
        <taxon>Gammaproteobacteria</taxon>
        <taxon>Enterobacterales</taxon>
        <taxon>Enterobacteriaceae</taxon>
        <taxon>Escherichia</taxon>
    </lineage>
</organism>
<evidence type="ECO:0000256" key="4">
    <source>
        <dbReference type="ARBA" id="ARBA00022723"/>
    </source>
</evidence>
<dbReference type="GO" id="GO:0046872">
    <property type="term" value="F:metal ion binding"/>
    <property type="evidence" value="ECO:0007669"/>
    <property type="project" value="UniProtKB-KW"/>
</dbReference>
<dbReference type="GO" id="GO:0003723">
    <property type="term" value="F:RNA binding"/>
    <property type="evidence" value="ECO:0007669"/>
    <property type="project" value="InterPro"/>
</dbReference>
<evidence type="ECO:0000256" key="1">
    <source>
        <dbReference type="ARBA" id="ARBA00012493"/>
    </source>
</evidence>
<protein>
    <recommendedName>
        <fullName evidence="1">RNA-directed DNA polymerase</fullName>
        <ecNumber evidence="1">2.7.7.49</ecNumber>
    </recommendedName>
</protein>
<dbReference type="Proteomes" id="UP000254454">
    <property type="component" value="Unassembled WGS sequence"/>
</dbReference>
<dbReference type="InterPro" id="IPR000123">
    <property type="entry name" value="Reverse_transcriptase_msDNA"/>
</dbReference>
<dbReference type="EMBL" id="QONO01000084">
    <property type="protein sequence ID" value="RDR27464.1"/>
    <property type="molecule type" value="Genomic_DNA"/>
</dbReference>
<dbReference type="PANTHER" id="PTHR34047:SF8">
    <property type="entry name" value="PROTEIN YKFC"/>
    <property type="match status" value="1"/>
</dbReference>
<dbReference type="GO" id="GO:0003964">
    <property type="term" value="F:RNA-directed DNA polymerase activity"/>
    <property type="evidence" value="ECO:0007669"/>
    <property type="project" value="UniProtKB-KW"/>
</dbReference>
<evidence type="ECO:0000313" key="15">
    <source>
        <dbReference type="Proteomes" id="UP001235723"/>
    </source>
</evidence>
<dbReference type="Pfam" id="PF08388">
    <property type="entry name" value="GIIM"/>
    <property type="match status" value="1"/>
</dbReference>
<dbReference type="EC" id="2.7.7.49" evidence="1"/>
<evidence type="ECO:0000256" key="9">
    <source>
        <dbReference type="ARBA" id="ARBA00048173"/>
    </source>
</evidence>
<dbReference type="PRINTS" id="PR00866">
    <property type="entry name" value="RNADNAPOLMS"/>
</dbReference>
<dbReference type="Pfam" id="PF00078">
    <property type="entry name" value="RVT_1"/>
    <property type="match status" value="1"/>
</dbReference>
<keyword evidence="3 12" id="KW-0548">Nucleotidyltransferase</keyword>
<dbReference type="SUPFAM" id="SSF56672">
    <property type="entry name" value="DNA/RNA polymerases"/>
    <property type="match status" value="1"/>
</dbReference>
<dbReference type="InterPro" id="IPR000477">
    <property type="entry name" value="RT_dom"/>
</dbReference>
<dbReference type="AlphaFoldDB" id="A0A370V7W9"/>
<name>A0A370V7W9_9ESCH</name>
<proteinExistence type="inferred from homology"/>
<keyword evidence="6 12" id="KW-0695">RNA-directed DNA polymerase</keyword>
<dbReference type="InterPro" id="IPR051083">
    <property type="entry name" value="GrpII_Intron_Splice-Mob/Def"/>
</dbReference>
<evidence type="ECO:0000259" key="11">
    <source>
        <dbReference type="PROSITE" id="PS50878"/>
    </source>
</evidence>
<dbReference type="Gene3D" id="3.30.70.270">
    <property type="match status" value="1"/>
</dbReference>
<comment type="similarity">
    <text evidence="8">Belongs to the bacterial reverse transcriptase family.</text>
</comment>
<sequence length="450" mass="51268">MQQKTHRDPEAGERGEAPNAALPGAETVQAPTNRESPSSTVWLMEAICEPVNLRQALKRVKANKGAAGVDGMRVSELPDYLRHHWPELKAQLLSGRYRPSPVRRVSIPKPGGGERLLGIPTVVDRFIQQAMMQVLQAQWDSSFSDNSYGFRPGRSAHQAVIQAREHIGAGYHWVVDLDLEKFFDRVNHDVLMSRIEKRVSDKRVLSLIRRFLNAGVMDAGLVRPVTEGMPQGGPLSPLLSNLLLDDLDKELEKRGLKFVRYADDCNVYVKSERTGNRIMAGLTHWLSHKLKLKVNAKKSAVARPETRKFLGYSFIRGRKVWCVVSPESIKRFKMRIRALTGRNTGRSLEQLTQPLRRYLTGWKSYYGLNQRPSLMRELNGWIRRRLRSILWKQWKTGRNRFRELRSRGVSKDLAAQTAGSCHKEWRISCSPALNIALPNKLFSRLGLPEV</sequence>
<keyword evidence="5" id="KW-0460">Magnesium</keyword>
<evidence type="ECO:0000256" key="8">
    <source>
        <dbReference type="ARBA" id="ARBA00034120"/>
    </source>
</evidence>
<reference evidence="13 14" key="1">
    <citation type="submission" date="2018-06" db="EMBL/GenBank/DDBJ databases">
        <title>Recombination Drives Gene Content and Phenotype Evolution in Wild Type E. coli Strains.</title>
        <authorList>
            <person name="Field C.M."/>
            <person name="Silander O.K."/>
            <person name="Van Nimwegen E."/>
        </authorList>
    </citation>
    <scope>NUCLEOTIDE SEQUENCE [LARGE SCALE GENOMIC DNA]</scope>
    <source>
        <strain evidence="13 14">SC344</strain>
    </source>
</reference>
<keyword evidence="7" id="KW-0051">Antiviral defense</keyword>
<dbReference type="GO" id="GO:0051607">
    <property type="term" value="P:defense response to virus"/>
    <property type="evidence" value="ECO:0007669"/>
    <property type="project" value="UniProtKB-KW"/>
</dbReference>